<dbReference type="Gene3D" id="3.10.28.10">
    <property type="entry name" value="Homing endonucleases"/>
    <property type="match status" value="1"/>
</dbReference>
<comment type="function">
    <text evidence="10">DNA-dependent RNA polymerase (RNAP) catalyzes the transcription of DNA into RNA using the four ribonucleoside triphosphates as substrates. Forms part of the jaw domain.</text>
</comment>
<dbReference type="Proteomes" id="UP000009227">
    <property type="component" value="Chromosome"/>
</dbReference>
<dbReference type="SMART" id="SM00306">
    <property type="entry name" value="HintN"/>
    <property type="match status" value="1"/>
</dbReference>
<dbReference type="GO" id="GO:0005737">
    <property type="term" value="C:cytoplasm"/>
    <property type="evidence" value="ECO:0007669"/>
    <property type="project" value="UniProtKB-SubCell"/>
</dbReference>
<keyword evidence="8 10" id="KW-0804">Transcription</keyword>
<keyword evidence="1 10" id="KW-0240">DNA-directed RNA polymerase</keyword>
<evidence type="ECO:0000256" key="6">
    <source>
        <dbReference type="ARBA" id="ARBA00023000"/>
    </source>
</evidence>
<dbReference type="NCBIfam" id="NF011491">
    <property type="entry name" value="PRK14898.1"/>
    <property type="match status" value="1"/>
</dbReference>
<accession>F6BAZ0</accession>
<dbReference type="InterPro" id="IPR003587">
    <property type="entry name" value="Hint_dom_N"/>
</dbReference>
<evidence type="ECO:0000256" key="4">
    <source>
        <dbReference type="ARBA" id="ARBA00022695"/>
    </source>
</evidence>
<evidence type="ECO:0000256" key="9">
    <source>
        <dbReference type="ARBA" id="ARBA00048552"/>
    </source>
</evidence>
<dbReference type="InterPro" id="IPR007081">
    <property type="entry name" value="RNA_pol_Rpb1_5"/>
</dbReference>
<evidence type="ECO:0000259" key="11">
    <source>
        <dbReference type="PROSITE" id="PS50819"/>
    </source>
</evidence>
<dbReference type="RefSeq" id="WP_013799671.1">
    <property type="nucleotide sequence ID" value="NC_015562.1"/>
</dbReference>
<dbReference type="SUPFAM" id="SSF55608">
    <property type="entry name" value="Homing endonucleases"/>
    <property type="match status" value="2"/>
</dbReference>
<dbReference type="EC" id="2.7.7.6" evidence="10"/>
<reference evidence="12 13" key="1">
    <citation type="submission" date="2011-05" db="EMBL/GenBank/DDBJ databases">
        <title>Complete sequence of Methanotorris igneus Kol 5.</title>
        <authorList>
            <consortium name="US DOE Joint Genome Institute"/>
            <person name="Lucas S."/>
            <person name="Han J."/>
            <person name="Lapidus A."/>
            <person name="Cheng J.-F."/>
            <person name="Goodwin L."/>
            <person name="Pitluck S."/>
            <person name="Peters L."/>
            <person name="Mikhailova N."/>
            <person name="Chertkov O."/>
            <person name="Han C."/>
            <person name="Tapia R."/>
            <person name="Land M."/>
            <person name="Hauser L."/>
            <person name="Kyrpides N."/>
            <person name="Ivanova N."/>
            <person name="Pagani I."/>
            <person name="Sieprawska-Lupa M."/>
            <person name="Whitman W."/>
            <person name="Woyke T."/>
        </authorList>
    </citation>
    <scope>NUCLEOTIDE SEQUENCE [LARGE SCALE GENOMIC DNA]</scope>
    <source>
        <strain evidence="13">DSM 5666 / JCM 11834 / Kol 5</strain>
    </source>
</reference>
<dbReference type="Gene3D" id="2.170.16.10">
    <property type="entry name" value="Hedgehog/Intein (Hint) domain"/>
    <property type="match status" value="2"/>
</dbReference>
<dbReference type="InterPro" id="IPR004860">
    <property type="entry name" value="LAGLIDADG_dom"/>
</dbReference>
<comment type="subunit">
    <text evidence="10">Part of the RNA polymerase complex.</text>
</comment>
<dbReference type="GO" id="GO:0006351">
    <property type="term" value="P:DNA-templated transcription"/>
    <property type="evidence" value="ECO:0007669"/>
    <property type="project" value="UniProtKB-UniRule"/>
</dbReference>
<dbReference type="HAMAP" id="MF_00411">
    <property type="entry name" value="RNApol_arch_Rpo1C"/>
    <property type="match status" value="1"/>
</dbReference>
<dbReference type="InterPro" id="IPR006141">
    <property type="entry name" value="Intein_N"/>
</dbReference>
<dbReference type="OrthoDB" id="372142at2157"/>
<organism evidence="13">
    <name type="scientific">Methanotorris igneus (strain DSM 5666 / JCM 11834 / Kol 5)</name>
    <dbReference type="NCBI Taxonomy" id="880724"/>
    <lineage>
        <taxon>Archaea</taxon>
        <taxon>Methanobacteriati</taxon>
        <taxon>Methanobacteriota</taxon>
        <taxon>Methanomada group</taxon>
        <taxon>Methanococci</taxon>
        <taxon>Methanococcales</taxon>
        <taxon>Methanocaldococcaceae</taxon>
        <taxon>Methanotorris</taxon>
    </lineage>
</organism>
<dbReference type="CDD" id="cd06528">
    <property type="entry name" value="RNAP_A"/>
    <property type="match status" value="1"/>
</dbReference>
<dbReference type="SUPFAM" id="SSF64484">
    <property type="entry name" value="beta and beta-prime subunits of DNA dependent RNA-polymerase"/>
    <property type="match status" value="2"/>
</dbReference>
<gene>
    <name evidence="10" type="primary">rpo1C</name>
    <name evidence="10" type="synonym">rpoA2</name>
    <name evidence="12" type="ordered locus">Metig_1543</name>
</gene>
<dbReference type="STRING" id="880724.Metig_1543"/>
<dbReference type="NCBIfam" id="TIGR01443">
    <property type="entry name" value="intein_Cterm"/>
    <property type="match status" value="1"/>
</dbReference>
<keyword evidence="13" id="KW-1185">Reference proteome</keyword>
<evidence type="ECO:0000256" key="1">
    <source>
        <dbReference type="ARBA" id="ARBA00022478"/>
    </source>
</evidence>
<proteinExistence type="inferred from homology"/>
<evidence type="ECO:0000256" key="2">
    <source>
        <dbReference type="ARBA" id="ARBA00022490"/>
    </source>
</evidence>
<evidence type="ECO:0000256" key="5">
    <source>
        <dbReference type="ARBA" id="ARBA00022813"/>
    </source>
</evidence>
<dbReference type="SUPFAM" id="SSF51294">
    <property type="entry name" value="Hedgehog/intein (Hint) domain"/>
    <property type="match status" value="1"/>
</dbReference>
<dbReference type="PROSITE" id="PS50817">
    <property type="entry name" value="INTEIN_N_TER"/>
    <property type="match status" value="1"/>
</dbReference>
<dbReference type="InterPro" id="IPR030934">
    <property type="entry name" value="Intein_C"/>
</dbReference>
<keyword evidence="4 10" id="KW-0548">Nucleotidyltransferase</keyword>
<dbReference type="NCBIfam" id="TIGR01445">
    <property type="entry name" value="intein_Nterm"/>
    <property type="match status" value="1"/>
</dbReference>
<dbReference type="GO" id="GO:0003677">
    <property type="term" value="F:DNA binding"/>
    <property type="evidence" value="ECO:0007669"/>
    <property type="project" value="UniProtKB-UniRule"/>
</dbReference>
<dbReference type="GO" id="GO:0004519">
    <property type="term" value="F:endonuclease activity"/>
    <property type="evidence" value="ECO:0007669"/>
    <property type="project" value="InterPro"/>
</dbReference>
<dbReference type="InterPro" id="IPR027434">
    <property type="entry name" value="Homing_endonucl"/>
</dbReference>
<dbReference type="GO" id="GO:0016539">
    <property type="term" value="P:intein-mediated protein splicing"/>
    <property type="evidence" value="ECO:0007669"/>
    <property type="project" value="InterPro"/>
</dbReference>
<dbReference type="CDD" id="cd00081">
    <property type="entry name" value="Hint"/>
    <property type="match status" value="1"/>
</dbReference>
<comment type="catalytic activity">
    <reaction evidence="9 10">
        <text>RNA(n) + a ribonucleoside 5'-triphosphate = RNA(n+1) + diphosphate</text>
        <dbReference type="Rhea" id="RHEA:21248"/>
        <dbReference type="Rhea" id="RHEA-COMP:14527"/>
        <dbReference type="Rhea" id="RHEA-COMP:17342"/>
        <dbReference type="ChEBI" id="CHEBI:33019"/>
        <dbReference type="ChEBI" id="CHEBI:61557"/>
        <dbReference type="ChEBI" id="CHEBI:140395"/>
        <dbReference type="EC" id="2.7.7.6"/>
    </reaction>
</comment>
<dbReference type="InterPro" id="IPR006142">
    <property type="entry name" value="INTEIN"/>
</dbReference>
<dbReference type="PROSITE" id="PS50818">
    <property type="entry name" value="INTEIN_C_TER"/>
    <property type="match status" value="1"/>
</dbReference>
<protein>
    <recommendedName>
        <fullName evidence="10">DNA-directed RNA polymerase subunit Rpo1C</fullName>
        <ecNumber evidence="10">2.7.7.6</ecNumber>
    </recommendedName>
    <alternativeName>
        <fullName evidence="10">DNA-directed RNA polymerase subunit A''</fullName>
    </alternativeName>
</protein>
<dbReference type="NCBIfam" id="TIGR02389">
    <property type="entry name" value="RNA_pol_rpoA2"/>
    <property type="match status" value="1"/>
</dbReference>
<evidence type="ECO:0000256" key="8">
    <source>
        <dbReference type="ARBA" id="ARBA00023163"/>
    </source>
</evidence>
<comment type="similarity">
    <text evidence="10">Belongs to the RNA polymerase beta' chain family.</text>
</comment>
<dbReference type="GO" id="GO:0003899">
    <property type="term" value="F:DNA-directed RNA polymerase activity"/>
    <property type="evidence" value="ECO:0007669"/>
    <property type="project" value="UniProtKB-UniRule"/>
</dbReference>
<evidence type="ECO:0000313" key="13">
    <source>
        <dbReference type="Proteomes" id="UP000009227"/>
    </source>
</evidence>
<dbReference type="Pfam" id="PF14528">
    <property type="entry name" value="LAGLIDADG_3"/>
    <property type="match status" value="2"/>
</dbReference>
<name>F6BAZ0_METIK</name>
<comment type="subcellular location">
    <subcellularLocation>
        <location evidence="10">Cytoplasm</location>
    </subcellularLocation>
</comment>
<dbReference type="HOGENOM" id="CLU_351851_0_0_2"/>
<feature type="domain" description="DOD-type homing endonuclease" evidence="11">
    <location>
        <begin position="244"/>
        <end position="376"/>
    </location>
</feature>
<dbReference type="InterPro" id="IPR003586">
    <property type="entry name" value="Hint_dom_C"/>
</dbReference>
<evidence type="ECO:0000256" key="7">
    <source>
        <dbReference type="ARBA" id="ARBA00023125"/>
    </source>
</evidence>
<dbReference type="Pfam" id="PF04998">
    <property type="entry name" value="RNA_pol_Rpb1_5"/>
    <property type="match status" value="2"/>
</dbReference>
<dbReference type="PROSITE" id="PS50819">
    <property type="entry name" value="INTEIN_ENDONUCLEASE"/>
    <property type="match status" value="1"/>
</dbReference>
<dbReference type="KEGG" id="mig:Metig_1543"/>
<dbReference type="PANTHER" id="PTHR19376">
    <property type="entry name" value="DNA-DIRECTED RNA POLYMERASE"/>
    <property type="match status" value="1"/>
</dbReference>
<keyword evidence="6" id="KW-0651">Protein splicing</keyword>
<evidence type="ECO:0000256" key="3">
    <source>
        <dbReference type="ARBA" id="ARBA00022679"/>
    </source>
</evidence>
<dbReference type="InterPro" id="IPR036844">
    <property type="entry name" value="Hint_dom_sf"/>
</dbReference>
<dbReference type="PANTHER" id="PTHR19376:SF32">
    <property type="entry name" value="DNA-DIRECTED RNA POLYMERASE III SUBUNIT RPC1"/>
    <property type="match status" value="1"/>
</dbReference>
<dbReference type="InterPro" id="IPR012757">
    <property type="entry name" value="RPO1C"/>
</dbReference>
<keyword evidence="7 10" id="KW-0238">DNA-binding</keyword>
<dbReference type="PRINTS" id="PR00379">
    <property type="entry name" value="INTEIN"/>
</dbReference>
<dbReference type="InterPro" id="IPR004042">
    <property type="entry name" value="Intein_endonuc_central"/>
</dbReference>
<evidence type="ECO:0000313" key="12">
    <source>
        <dbReference type="EMBL" id="AEF97077.1"/>
    </source>
</evidence>
<evidence type="ECO:0000256" key="10">
    <source>
        <dbReference type="HAMAP-Rule" id="MF_00411"/>
    </source>
</evidence>
<dbReference type="Gene3D" id="1.10.150.390">
    <property type="match status" value="1"/>
</dbReference>
<dbReference type="GeneID" id="10644416"/>
<sequence length="864" mass="97916">MELAEMIKKKVENTELPLSLKEELVSKLVKENITDEKIIDEIIEETVKAYKRTLVEPGEAVGVVAAQSIGEPGTQMSLPYDEKIVIKEGENVRLVEIGRFVDECIEKFGFVKQGVHEICDLPVDVYALSLDQDEKVHWKRITSVIRHRFSGKLIRIKTRSGRVITATPYHSFVVRQNNKVVPIEGRKLKVRDRIPAIRYMPLNCISAIDLAEFVSYPVSGDSIKPINGKVIDRKLELDFDLGYFLGIYLADGYSTKYFVSISNTNKEVIEIVRKLAERLGIKTAEYDNHSGFSKSHDIRLYSSVLSEFVQNFGSNAEEKKIPDFVFSAEKEFVRGILQGYFDGDGSVSVERKTIRAFSSSKDLIDEIALLLTRFGIFCVKRRVKGQYGIEISYRYAKRFAEEIGSSIPEKARKLEKLVESLKSKTTYDLIDVIPSIGSALLDASKKLGYPLHYARKFVRKQKIGRTTLQRHLTKLEELARAKNVELEELKVLRKAVESDVIWDEIVSIEEVNYDGYVYDLSVEGLETFTTAEGLITHNTMRTFHYAGVAELNVTLGLPRMIEIVDARKEPSTPMMTIYLEEDYRYDRAKAEKVAKEIESTTVDTVSKSVSIDLIRECITIELDEDRLRSRDLTIDDVVDAIKKKLKLKIEVDGNKLYLKIKNPSLKTLRKRLPKVRSVQLKGVPNIERVIIKKEGDEYVLYSEGSNLKEVFKIEGVDKTRTITNNIIEIQEVLGIEAARNAIINEMKSTLEEQGLDVDIRHLMLVADIMTADGEVKPIGRHGVGGEKASVLARAAFEETVKHLYTAAIRGYKDELKGVIENVIVGKPIYLGTGCVKLYIDRDYEEGKSINTTNLNNKVAEDRDN</sequence>
<dbReference type="GO" id="GO:0000428">
    <property type="term" value="C:DNA-directed RNA polymerase complex"/>
    <property type="evidence" value="ECO:0007669"/>
    <property type="project" value="UniProtKB-KW"/>
</dbReference>
<keyword evidence="2 10" id="KW-0963">Cytoplasm</keyword>
<dbReference type="InterPro" id="IPR045867">
    <property type="entry name" value="DNA-dir_RpoC_beta_prime"/>
</dbReference>
<dbReference type="AlphaFoldDB" id="F6BAZ0"/>
<dbReference type="EMBL" id="CP002737">
    <property type="protein sequence ID" value="AEF97077.1"/>
    <property type="molecule type" value="Genomic_DNA"/>
</dbReference>
<keyword evidence="3 10" id="KW-0808">Transferase</keyword>
<dbReference type="SMART" id="SM00305">
    <property type="entry name" value="HintC"/>
    <property type="match status" value="1"/>
</dbReference>
<keyword evidence="5" id="KW-0068">Autocatalytic cleavage</keyword>